<keyword evidence="5" id="KW-1185">Reference proteome</keyword>
<dbReference type="EMBL" id="JACVVK020000685">
    <property type="protein sequence ID" value="KAK7455974.1"/>
    <property type="molecule type" value="Genomic_DNA"/>
</dbReference>
<proteinExistence type="predicted"/>
<feature type="transmembrane region" description="Helical" evidence="2">
    <location>
        <begin position="290"/>
        <end position="311"/>
    </location>
</feature>
<evidence type="ECO:0000313" key="4">
    <source>
        <dbReference type="EMBL" id="KAK7455974.1"/>
    </source>
</evidence>
<feature type="region of interest" description="Disordered" evidence="1">
    <location>
        <begin position="155"/>
        <end position="200"/>
    </location>
</feature>
<feature type="non-terminal residue" evidence="4">
    <location>
        <position position="364"/>
    </location>
</feature>
<keyword evidence="2" id="KW-1133">Transmembrane helix</keyword>
<reference evidence="4 5" key="1">
    <citation type="journal article" date="2023" name="Sci. Data">
        <title>Genome assembly of the Korean intertidal mud-creeper Batillaria attramentaria.</title>
        <authorList>
            <person name="Patra A.K."/>
            <person name="Ho P.T."/>
            <person name="Jun S."/>
            <person name="Lee S.J."/>
            <person name="Kim Y."/>
            <person name="Won Y.J."/>
        </authorList>
    </citation>
    <scope>NUCLEOTIDE SEQUENCE [LARGE SCALE GENOMIC DNA]</scope>
    <source>
        <strain evidence="4">Wonlab-2016</strain>
    </source>
</reference>
<evidence type="ECO:0000256" key="1">
    <source>
        <dbReference type="SAM" id="MobiDB-lite"/>
    </source>
</evidence>
<evidence type="ECO:0000256" key="2">
    <source>
        <dbReference type="SAM" id="Phobius"/>
    </source>
</evidence>
<dbReference type="Proteomes" id="UP001519460">
    <property type="component" value="Unassembled WGS sequence"/>
</dbReference>
<comment type="caution">
    <text evidence="4">The sequence shown here is derived from an EMBL/GenBank/DDBJ whole genome shotgun (WGS) entry which is preliminary data.</text>
</comment>
<sequence>YLLIHLSVTWLFLFQHATDVVVDCYWYAEGQYSCLCAHGYSCNYTMSTEVKVVIPNVTKEFEGRYLCQVVPPPDSEHSEFCFLQIHDRDGDQTTETSSAATSAPVSPDTTKPSVSSESHSLNRFWPAIVGAVGGVISVLVIAGGVLLYRRKCRKSKPQTGNVNDDVDTAPDNRAGAEGGSRDPLVADTLNDPPRSRSIYHGTPASVETRAQWCRDDRTIGSHFVFPELNDNRLEVYEGEMSNLSFTFDTCDKSDTTSLSVSRIGDERTEATPTDGVMVPSIVDSADFMEAVLGIAGGFAFAVSATVAITIVEALQTTLRLIFLLSFCLTQRLKMLGFLLEVHGYRDRVYISTLRFKTATWSPFK</sequence>
<feature type="signal peptide" evidence="3">
    <location>
        <begin position="1"/>
        <end position="19"/>
    </location>
</feature>
<organism evidence="4 5">
    <name type="scientific">Batillaria attramentaria</name>
    <dbReference type="NCBI Taxonomy" id="370345"/>
    <lineage>
        <taxon>Eukaryota</taxon>
        <taxon>Metazoa</taxon>
        <taxon>Spiralia</taxon>
        <taxon>Lophotrochozoa</taxon>
        <taxon>Mollusca</taxon>
        <taxon>Gastropoda</taxon>
        <taxon>Caenogastropoda</taxon>
        <taxon>Sorbeoconcha</taxon>
        <taxon>Cerithioidea</taxon>
        <taxon>Batillariidae</taxon>
        <taxon>Batillaria</taxon>
    </lineage>
</organism>
<protein>
    <submittedName>
        <fullName evidence="4">Uncharacterized protein</fullName>
    </submittedName>
</protein>
<keyword evidence="2" id="KW-0472">Membrane</keyword>
<accession>A0ABD0J391</accession>
<keyword evidence="2" id="KW-0812">Transmembrane</keyword>
<feature type="region of interest" description="Disordered" evidence="1">
    <location>
        <begin position="91"/>
        <end position="117"/>
    </location>
</feature>
<evidence type="ECO:0000256" key="3">
    <source>
        <dbReference type="SAM" id="SignalP"/>
    </source>
</evidence>
<feature type="compositionally biased region" description="Low complexity" evidence="1">
    <location>
        <begin position="93"/>
        <end position="110"/>
    </location>
</feature>
<gene>
    <name evidence="4" type="ORF">BaRGS_00039399</name>
</gene>
<keyword evidence="3" id="KW-0732">Signal</keyword>
<evidence type="ECO:0000313" key="5">
    <source>
        <dbReference type="Proteomes" id="UP001519460"/>
    </source>
</evidence>
<dbReference type="AlphaFoldDB" id="A0ABD0J391"/>
<feature type="non-terminal residue" evidence="4">
    <location>
        <position position="1"/>
    </location>
</feature>
<name>A0ABD0J391_9CAEN</name>
<feature type="transmembrane region" description="Helical" evidence="2">
    <location>
        <begin position="124"/>
        <end position="148"/>
    </location>
</feature>
<feature type="chain" id="PRO_5044887160" evidence="3">
    <location>
        <begin position="20"/>
        <end position="364"/>
    </location>
</feature>